<dbReference type="CDD" id="cd20653">
    <property type="entry name" value="CYP81"/>
    <property type="match status" value="1"/>
</dbReference>
<evidence type="ECO:0000256" key="9">
    <source>
        <dbReference type="ARBA" id="ARBA00023033"/>
    </source>
</evidence>
<name>A0A6P6AC75_DURZI</name>
<dbReference type="Pfam" id="PF00067">
    <property type="entry name" value="p450"/>
    <property type="match status" value="1"/>
</dbReference>
<dbReference type="PRINTS" id="PR00463">
    <property type="entry name" value="EP450I"/>
</dbReference>
<dbReference type="RefSeq" id="XP_022762475.1">
    <property type="nucleotide sequence ID" value="XM_022906740.1"/>
</dbReference>
<keyword evidence="9 12" id="KW-0503">Monooxygenase</keyword>
<dbReference type="InterPro" id="IPR002401">
    <property type="entry name" value="Cyt_P450_E_grp-I"/>
</dbReference>
<keyword evidence="10 13" id="KW-0472">Membrane</keyword>
<dbReference type="PROSITE" id="PS00086">
    <property type="entry name" value="CYTOCHROME_P450"/>
    <property type="match status" value="1"/>
</dbReference>
<keyword evidence="8 11" id="KW-0408">Iron</keyword>
<reference evidence="15" key="1">
    <citation type="submission" date="2025-08" db="UniProtKB">
        <authorList>
            <consortium name="RefSeq"/>
        </authorList>
    </citation>
    <scope>IDENTIFICATION</scope>
    <source>
        <tissue evidence="15">Fruit stalk</tissue>
    </source>
</reference>
<gene>
    <name evidence="15" type="primary">LOC111308417</name>
</gene>
<keyword evidence="4 13" id="KW-0812">Transmembrane</keyword>
<evidence type="ECO:0000256" key="4">
    <source>
        <dbReference type="ARBA" id="ARBA00022692"/>
    </source>
</evidence>
<evidence type="ECO:0000256" key="12">
    <source>
        <dbReference type="RuleBase" id="RU000461"/>
    </source>
</evidence>
<keyword evidence="7 12" id="KW-0560">Oxidoreductase</keyword>
<keyword evidence="3 11" id="KW-0349">Heme</keyword>
<comment type="cofactor">
    <cofactor evidence="11">
        <name>heme</name>
        <dbReference type="ChEBI" id="CHEBI:30413"/>
    </cofactor>
</comment>
<evidence type="ECO:0000256" key="5">
    <source>
        <dbReference type="ARBA" id="ARBA00022723"/>
    </source>
</evidence>
<feature type="transmembrane region" description="Helical" evidence="13">
    <location>
        <begin position="6"/>
        <end position="24"/>
    </location>
</feature>
<dbReference type="GO" id="GO:0016705">
    <property type="term" value="F:oxidoreductase activity, acting on paired donors, with incorporation or reduction of molecular oxygen"/>
    <property type="evidence" value="ECO:0007669"/>
    <property type="project" value="InterPro"/>
</dbReference>
<proteinExistence type="inferred from homology"/>
<protein>
    <submittedName>
        <fullName evidence="15">Cytochrome P450 81D11-like</fullName>
    </submittedName>
</protein>
<evidence type="ECO:0000256" key="13">
    <source>
        <dbReference type="SAM" id="Phobius"/>
    </source>
</evidence>
<dbReference type="GO" id="GO:0020037">
    <property type="term" value="F:heme binding"/>
    <property type="evidence" value="ECO:0007669"/>
    <property type="project" value="InterPro"/>
</dbReference>
<accession>A0A6P6AC75</accession>
<dbReference type="PANTHER" id="PTHR47947">
    <property type="entry name" value="CYTOCHROME P450 82C3-RELATED"/>
    <property type="match status" value="1"/>
</dbReference>
<dbReference type="KEGG" id="dzi:111308417"/>
<dbReference type="GO" id="GO:0005506">
    <property type="term" value="F:iron ion binding"/>
    <property type="evidence" value="ECO:0007669"/>
    <property type="project" value="InterPro"/>
</dbReference>
<evidence type="ECO:0000313" key="14">
    <source>
        <dbReference type="Proteomes" id="UP000515121"/>
    </source>
</evidence>
<evidence type="ECO:0000256" key="1">
    <source>
        <dbReference type="ARBA" id="ARBA00004167"/>
    </source>
</evidence>
<evidence type="ECO:0000256" key="6">
    <source>
        <dbReference type="ARBA" id="ARBA00022989"/>
    </source>
</evidence>
<dbReference type="SUPFAM" id="SSF48264">
    <property type="entry name" value="Cytochrome P450"/>
    <property type="match status" value="1"/>
</dbReference>
<dbReference type="PANTHER" id="PTHR47947:SF62">
    <property type="entry name" value="CYTOCHROME P450, FAMILY 81, SUBFAMILY D, POLYPEPTIDE 5"/>
    <property type="match status" value="1"/>
</dbReference>
<evidence type="ECO:0000256" key="7">
    <source>
        <dbReference type="ARBA" id="ARBA00023002"/>
    </source>
</evidence>
<feature type="binding site" description="axial binding residue" evidence="11">
    <location>
        <position position="434"/>
    </location>
    <ligand>
        <name>heme</name>
        <dbReference type="ChEBI" id="CHEBI:30413"/>
    </ligand>
    <ligandPart>
        <name>Fe</name>
        <dbReference type="ChEBI" id="CHEBI:18248"/>
    </ligandPart>
</feature>
<keyword evidence="14" id="KW-1185">Reference proteome</keyword>
<dbReference type="InterPro" id="IPR036396">
    <property type="entry name" value="Cyt_P450_sf"/>
</dbReference>
<dbReference type="PRINTS" id="PR00385">
    <property type="entry name" value="P450"/>
</dbReference>
<dbReference type="InterPro" id="IPR017972">
    <property type="entry name" value="Cyt_P450_CS"/>
</dbReference>
<dbReference type="GO" id="GO:0004497">
    <property type="term" value="F:monooxygenase activity"/>
    <property type="evidence" value="ECO:0007669"/>
    <property type="project" value="UniProtKB-KW"/>
</dbReference>
<dbReference type="Proteomes" id="UP000515121">
    <property type="component" value="Unplaced"/>
</dbReference>
<dbReference type="OrthoDB" id="1055148at2759"/>
<evidence type="ECO:0000256" key="2">
    <source>
        <dbReference type="ARBA" id="ARBA00010617"/>
    </source>
</evidence>
<dbReference type="GO" id="GO:0016020">
    <property type="term" value="C:membrane"/>
    <property type="evidence" value="ECO:0007669"/>
    <property type="project" value="UniProtKB-SubCell"/>
</dbReference>
<dbReference type="GeneID" id="111308417"/>
<evidence type="ECO:0000256" key="10">
    <source>
        <dbReference type="ARBA" id="ARBA00023136"/>
    </source>
</evidence>
<dbReference type="FunFam" id="1.10.630.10:FF:000023">
    <property type="entry name" value="Cytochrome P450 family protein"/>
    <property type="match status" value="1"/>
</dbReference>
<sequence>MEDSTVLYSAISAFLLFLSFKFFFKSRASHINLPPSPRSIPILGHLHLIKPPIHRAFLNLSKKYGPIVSLKFGCQLVVMVSSPSAVEECFTKNDIVLANRPQLLMGKHLGYNYTNMVNSSYGDHWRNLRRISAIEIFSSARLNMFVDVRKDEIMRLLKKLSRNSFQDFAKVEVKLTISDLTFNNIIRMVAGKRYYGEDVGDEREARQFRELIGEVFEHSGATNPGDFVPILNWINRNYERKVKRLGETMDRRLQKMIDEIRSKQQGNTMIHRLLSLQQSQPQYYTDQIIKGLILVLVLAGTDTTAATLEWALSALLNNPDVLKKARDELDAEVGQENLIDEPHLTKLPYLQNIISETFRLYPVAPLLVPHLASNDCTIGEHNVPRNTMVLINAWAIQRDPNLWDDPLVFKPERFENGETESYKFMPFGLGRRACPGESLALRVVGLTLGSLIQCFDWKRVGKEEIDMTEKNGATMPKAQPLVAMCKARPIISKVIPEAIKNV</sequence>
<comment type="subcellular location">
    <subcellularLocation>
        <location evidence="1">Membrane</location>
        <topology evidence="1">Single-pass membrane protein</topology>
    </subcellularLocation>
</comment>
<evidence type="ECO:0000313" key="15">
    <source>
        <dbReference type="RefSeq" id="XP_022762475.1"/>
    </source>
</evidence>
<dbReference type="InterPro" id="IPR001128">
    <property type="entry name" value="Cyt_P450"/>
</dbReference>
<dbReference type="Gene3D" id="1.10.630.10">
    <property type="entry name" value="Cytochrome P450"/>
    <property type="match status" value="1"/>
</dbReference>
<comment type="similarity">
    <text evidence="2 12">Belongs to the cytochrome P450 family.</text>
</comment>
<organism evidence="14 15">
    <name type="scientific">Durio zibethinus</name>
    <name type="common">Durian</name>
    <dbReference type="NCBI Taxonomy" id="66656"/>
    <lineage>
        <taxon>Eukaryota</taxon>
        <taxon>Viridiplantae</taxon>
        <taxon>Streptophyta</taxon>
        <taxon>Embryophyta</taxon>
        <taxon>Tracheophyta</taxon>
        <taxon>Spermatophyta</taxon>
        <taxon>Magnoliopsida</taxon>
        <taxon>eudicotyledons</taxon>
        <taxon>Gunneridae</taxon>
        <taxon>Pentapetalae</taxon>
        <taxon>rosids</taxon>
        <taxon>malvids</taxon>
        <taxon>Malvales</taxon>
        <taxon>Malvaceae</taxon>
        <taxon>Helicteroideae</taxon>
        <taxon>Durio</taxon>
    </lineage>
</organism>
<keyword evidence="6 13" id="KW-1133">Transmembrane helix</keyword>
<evidence type="ECO:0000256" key="11">
    <source>
        <dbReference type="PIRSR" id="PIRSR602401-1"/>
    </source>
</evidence>
<dbReference type="InterPro" id="IPR050651">
    <property type="entry name" value="Plant_Cytochrome_P450_Monoox"/>
</dbReference>
<evidence type="ECO:0000256" key="8">
    <source>
        <dbReference type="ARBA" id="ARBA00023004"/>
    </source>
</evidence>
<keyword evidence="5 11" id="KW-0479">Metal-binding</keyword>
<evidence type="ECO:0000256" key="3">
    <source>
        <dbReference type="ARBA" id="ARBA00022617"/>
    </source>
</evidence>
<dbReference type="AlphaFoldDB" id="A0A6P6AC75"/>